<gene>
    <name evidence="10" type="ORF">HW564_04880</name>
</gene>
<dbReference type="RefSeq" id="WP_011047354.1">
    <property type="nucleotide sequence ID" value="NZ_CP076685.1"/>
</dbReference>
<proteinExistence type="predicted"/>
<dbReference type="Pfam" id="PF13403">
    <property type="entry name" value="Hint_2"/>
    <property type="match status" value="1"/>
</dbReference>
<dbReference type="SUPFAM" id="SSF51294">
    <property type="entry name" value="Hedgehog/intein (Hint) domain"/>
    <property type="match status" value="1"/>
</dbReference>
<evidence type="ECO:0000313" key="10">
    <source>
        <dbReference type="EMBL" id="NVK96247.1"/>
    </source>
</evidence>
<feature type="region of interest" description="Disordered" evidence="8">
    <location>
        <begin position="627"/>
        <end position="667"/>
    </location>
</feature>
<evidence type="ECO:0000313" key="11">
    <source>
        <dbReference type="Proteomes" id="UP000565723"/>
    </source>
</evidence>
<dbReference type="PANTHER" id="PTHR38340">
    <property type="entry name" value="S-LAYER PROTEIN"/>
    <property type="match status" value="1"/>
</dbReference>
<evidence type="ECO:0000256" key="6">
    <source>
        <dbReference type="ARBA" id="ARBA00023026"/>
    </source>
</evidence>
<dbReference type="InterPro" id="IPR001343">
    <property type="entry name" value="Hemolysn_Ca-bd"/>
</dbReference>
<protein>
    <submittedName>
        <fullName evidence="10">Hint domain-containing protein</fullName>
    </submittedName>
</protein>
<dbReference type="PROSITE" id="PS00330">
    <property type="entry name" value="HEMOLYSIN_CALCIUM"/>
    <property type="match status" value="7"/>
</dbReference>
<evidence type="ECO:0000256" key="3">
    <source>
        <dbReference type="ARBA" id="ARBA00022525"/>
    </source>
</evidence>
<dbReference type="GO" id="GO:0005509">
    <property type="term" value="F:calcium ion binding"/>
    <property type="evidence" value="ECO:0007669"/>
    <property type="project" value="InterPro"/>
</dbReference>
<keyword evidence="6" id="KW-0843">Virulence</keyword>
<dbReference type="SUPFAM" id="SSF51120">
    <property type="entry name" value="beta-Roll"/>
    <property type="match status" value="4"/>
</dbReference>
<dbReference type="PRINTS" id="PR00313">
    <property type="entry name" value="CABNDNGRPT"/>
</dbReference>
<evidence type="ECO:0000256" key="5">
    <source>
        <dbReference type="ARBA" id="ARBA00022737"/>
    </source>
</evidence>
<dbReference type="InterPro" id="IPR003995">
    <property type="entry name" value="RTX_toxin_determinant-A"/>
</dbReference>
<feature type="domain" description="Hedgehog/Intein (Hint)" evidence="9">
    <location>
        <begin position="803"/>
        <end position="940"/>
    </location>
</feature>
<name>A0A850LES6_9RHOB</name>
<dbReference type="GO" id="GO:0016020">
    <property type="term" value="C:membrane"/>
    <property type="evidence" value="ECO:0007669"/>
    <property type="project" value="UniProtKB-SubCell"/>
</dbReference>
<dbReference type="AlphaFoldDB" id="A0A850LES6"/>
<comment type="caution">
    <text evidence="10">The sequence shown here is derived from an EMBL/GenBank/DDBJ whole genome shotgun (WGS) entry which is preliminary data.</text>
</comment>
<keyword evidence="4" id="KW-0800">Toxin</keyword>
<dbReference type="Gene3D" id="2.170.16.10">
    <property type="entry name" value="Hedgehog/Intein (Hint) domain"/>
    <property type="match status" value="1"/>
</dbReference>
<organism evidence="10 11">
    <name type="scientific">Ruegeria pomeroyi</name>
    <dbReference type="NCBI Taxonomy" id="89184"/>
    <lineage>
        <taxon>Bacteria</taxon>
        <taxon>Pseudomonadati</taxon>
        <taxon>Pseudomonadota</taxon>
        <taxon>Alphaproteobacteria</taxon>
        <taxon>Rhodobacterales</taxon>
        <taxon>Roseobacteraceae</taxon>
        <taxon>Ruegeria</taxon>
    </lineage>
</organism>
<dbReference type="InterPro" id="IPR011049">
    <property type="entry name" value="Serralysin-like_metalloprot_C"/>
</dbReference>
<dbReference type="InterPro" id="IPR050557">
    <property type="entry name" value="RTX_toxin/Mannuronan_C5-epim"/>
</dbReference>
<evidence type="ECO:0000256" key="7">
    <source>
        <dbReference type="ARBA" id="ARBA00023136"/>
    </source>
</evidence>
<dbReference type="EMBL" id="JABXIY010000012">
    <property type="protein sequence ID" value="NVK96247.1"/>
    <property type="molecule type" value="Genomic_DNA"/>
</dbReference>
<keyword evidence="7" id="KW-0472">Membrane</keyword>
<dbReference type="InterPro" id="IPR028992">
    <property type="entry name" value="Hedgehog/Intein_dom"/>
</dbReference>
<dbReference type="Pfam" id="PF00353">
    <property type="entry name" value="HemolysinCabind"/>
    <property type="match status" value="7"/>
</dbReference>
<reference evidence="10 11" key="1">
    <citation type="journal article" date="2020" name="Proc. Natl. Acad. Sci. U.S.A.">
        <title>Ecological drivers of bacterial community assembly in synthetic phycospheres.</title>
        <authorList>
            <person name="Fu H."/>
            <person name="Uchimiya M."/>
            <person name="Gore J."/>
            <person name="Moran M.A."/>
        </authorList>
    </citation>
    <scope>NUCLEOTIDE SEQUENCE [LARGE SCALE GENOMIC DNA]</scope>
    <source>
        <strain evidence="10">HF-Din03</strain>
    </source>
</reference>
<evidence type="ECO:0000256" key="1">
    <source>
        <dbReference type="ARBA" id="ARBA00004370"/>
    </source>
</evidence>
<dbReference type="GO" id="GO:0090729">
    <property type="term" value="F:toxin activity"/>
    <property type="evidence" value="ECO:0007669"/>
    <property type="project" value="UniProtKB-KW"/>
</dbReference>
<evidence type="ECO:0000256" key="4">
    <source>
        <dbReference type="ARBA" id="ARBA00022656"/>
    </source>
</evidence>
<dbReference type="PANTHER" id="PTHR38340:SF1">
    <property type="entry name" value="S-LAYER PROTEIN"/>
    <property type="match status" value="1"/>
</dbReference>
<comment type="subcellular location">
    <subcellularLocation>
        <location evidence="1">Membrane</location>
    </subcellularLocation>
    <subcellularLocation>
        <location evidence="2">Secreted</location>
    </subcellularLocation>
</comment>
<dbReference type="PRINTS" id="PR01488">
    <property type="entry name" value="RTXTOXINA"/>
</dbReference>
<feature type="region of interest" description="Disordered" evidence="8">
    <location>
        <begin position="225"/>
        <end position="244"/>
    </location>
</feature>
<dbReference type="GO" id="GO:0005576">
    <property type="term" value="C:extracellular region"/>
    <property type="evidence" value="ECO:0007669"/>
    <property type="project" value="UniProtKB-SubCell"/>
</dbReference>
<feature type="region of interest" description="Disordered" evidence="8">
    <location>
        <begin position="481"/>
        <end position="503"/>
    </location>
</feature>
<accession>A0A850LES6</accession>
<sequence>MRNSIWLFLGAIAPERAMQTVPARLSGETYEPEGFVRVTRDVAAPETVVPMKLTYSGNGGDPVTAETSGAVPVSVEATFARGASREIAGGTLVSLSNGDLFYAPPAGDPIASAPAQTGTGGFRQIETLRLTGAGDPGAVTLASLGFVPETPLVAADKGPDIIEEIDPRGLLSDGTISGTGLADRINIRYLGDRDGDVVDNLDAMGLNGELPESDDDLIDALGGNDTVESGRGHDTVMGGDGDDSIDGGAGADRLLGGEGADTLDGGIGADPLTPVYQQVTSVNQILDGVNSRPDFGVTTTTNVTNVQFLSSGNVINGFHIGVDVSISGANSLAREIHSHLASSQVAGARIVLNNLETTERVTVSIDGQVIDLNTAIASGTVEFDGAGVYVLDSLGRIVGTTDDDSVTMNVELTLALKQPLTRLDIDFESLVPSSGTTGAVYALSFDTNPVVAPRVSTANDTLFGGVGNDLLIGNDGDDSLIGGDESDTLDGGSGADTLFGDNEGITSARADGNDLLFGNDGDDSLIGGGGSDTLDGGSGADTLDGGDGNDSVLGQADDDLVIGGRGNDTLDGGSGADTLDGGVDNDSVLGGIGNDILFGQAGDDTLIGGDGNDSILGGIGNDSLRGGNGDDTLSGSDGNDTLIGDSGRDSLVGGAGDDSLQGGADADTLVGGTGNDSFFDGGGDDLVLGSEGDDLFFLGGGHNTIGDFGFDSGLKNDGNQSNNDFVNLAINYNRTSYDAAVLNGDIDPSVIRNPLEWLRADHADDGVLNDLAAGWTANSTLTLSNGGAPVDPGQLTFDTTNVTCFCRGTLIATAGGEIPVEKLRPGDRVITRDRGYQRIRWIGGTSREAPTAVAPIRIRTGVLKNTRDLLVSPNHRILMMGPMVEFYLGHSEVLVAAKFLVDGRAIVQEPPGRVDYYHMLFDQHELVLSEQAWSESFHPGRVGWSALCDETRAEILDLFPELDREYGDLENSTARYVVDRHEALVLQQSLGAYGILQREMMAC</sequence>
<keyword evidence="5" id="KW-0677">Repeat</keyword>
<dbReference type="Proteomes" id="UP000565723">
    <property type="component" value="Unassembled WGS sequence"/>
</dbReference>
<evidence type="ECO:0000259" key="9">
    <source>
        <dbReference type="Pfam" id="PF13403"/>
    </source>
</evidence>
<feature type="compositionally biased region" description="Gly residues" evidence="8">
    <location>
        <begin position="526"/>
        <end position="539"/>
    </location>
</feature>
<evidence type="ECO:0000256" key="8">
    <source>
        <dbReference type="SAM" id="MobiDB-lite"/>
    </source>
</evidence>
<dbReference type="Gene3D" id="2.150.10.10">
    <property type="entry name" value="Serralysin-like metalloprotease, C-terminal"/>
    <property type="match status" value="5"/>
</dbReference>
<feature type="region of interest" description="Disordered" evidence="8">
    <location>
        <begin position="526"/>
        <end position="578"/>
    </location>
</feature>
<dbReference type="InterPro" id="IPR036844">
    <property type="entry name" value="Hint_dom_sf"/>
</dbReference>
<evidence type="ECO:0000256" key="2">
    <source>
        <dbReference type="ARBA" id="ARBA00004613"/>
    </source>
</evidence>
<dbReference type="InterPro" id="IPR018511">
    <property type="entry name" value="Hemolysin-typ_Ca-bd_CS"/>
</dbReference>
<keyword evidence="3" id="KW-0964">Secreted</keyword>